<dbReference type="Pfam" id="PF21531">
    <property type="entry name" value="Rv2175c_wHTH"/>
    <property type="match status" value="1"/>
</dbReference>
<accession>A0A7J5BZP6</accession>
<evidence type="ECO:0000259" key="1">
    <source>
        <dbReference type="Pfam" id="PF18367"/>
    </source>
</evidence>
<reference evidence="3 4" key="1">
    <citation type="submission" date="2019-09" db="EMBL/GenBank/DDBJ databases">
        <title>Phylogeny of genus Pseudoclavibacter and closely related genus.</title>
        <authorList>
            <person name="Li Y."/>
        </authorList>
    </citation>
    <scope>NUCLEOTIDE SEQUENCE [LARGE SCALE GENOMIC DNA]</scope>
    <source>
        <strain evidence="3 4">DSM 23821</strain>
    </source>
</reference>
<dbReference type="AlphaFoldDB" id="A0A7J5BZP6"/>
<feature type="domain" description="DNA-binding protein Rv2175c wHTH" evidence="2">
    <location>
        <begin position="9"/>
        <end position="52"/>
    </location>
</feature>
<organism evidence="3 4">
    <name type="scientific">Pseudoclavibacter chungangensis</name>
    <dbReference type="NCBI Taxonomy" id="587635"/>
    <lineage>
        <taxon>Bacteria</taxon>
        <taxon>Bacillati</taxon>
        <taxon>Actinomycetota</taxon>
        <taxon>Actinomycetes</taxon>
        <taxon>Micrococcales</taxon>
        <taxon>Microbacteriaceae</taxon>
        <taxon>Pseudoclavibacter</taxon>
    </lineage>
</organism>
<keyword evidence="4" id="KW-1185">Reference proteome</keyword>
<dbReference type="OrthoDB" id="3784042at2"/>
<dbReference type="Pfam" id="PF18367">
    <property type="entry name" value="Rv2175c_C"/>
    <property type="match status" value="1"/>
</dbReference>
<dbReference type="GO" id="GO:0003677">
    <property type="term" value="F:DNA binding"/>
    <property type="evidence" value="ECO:0007669"/>
    <property type="project" value="UniProtKB-KW"/>
</dbReference>
<gene>
    <name evidence="3" type="ORF">F8O01_04000</name>
</gene>
<feature type="domain" description="Rv2175c C-terminal" evidence="1">
    <location>
        <begin position="59"/>
        <end position="111"/>
    </location>
</feature>
<protein>
    <submittedName>
        <fullName evidence="3">DNA-binding protein</fullName>
    </submittedName>
</protein>
<evidence type="ECO:0000259" key="2">
    <source>
        <dbReference type="Pfam" id="PF21531"/>
    </source>
</evidence>
<evidence type="ECO:0000313" key="3">
    <source>
        <dbReference type="EMBL" id="KAB1660098.1"/>
    </source>
</evidence>
<name>A0A7J5BZP6_9MICO</name>
<comment type="caution">
    <text evidence="3">The sequence shown here is derived from an EMBL/GenBank/DDBJ whole genome shotgun (WGS) entry which is preliminary data.</text>
</comment>
<proteinExistence type="predicted"/>
<keyword evidence="3" id="KW-0238">DNA-binding</keyword>
<dbReference type="RefSeq" id="WP_158039594.1">
    <property type="nucleotide sequence ID" value="NZ_JACCFV010000001.1"/>
</dbReference>
<sequence length="114" mass="12579">MSDSSIERQWLTIPEAAEQLGLSKGKVGRLVQERFLLARRIDGEPRIPADFIHGGEPLHGLRGTLTLLFDGGLRDDEVLDWMLAVDETLGQAPVDALRAGRRTSVRHSVQLLGL</sequence>
<evidence type="ECO:0000313" key="4">
    <source>
        <dbReference type="Proteomes" id="UP000467240"/>
    </source>
</evidence>
<dbReference type="EMBL" id="WBJZ01000004">
    <property type="protein sequence ID" value="KAB1660098.1"/>
    <property type="molecule type" value="Genomic_DNA"/>
</dbReference>
<dbReference type="InterPro" id="IPR048576">
    <property type="entry name" value="Rv2175c_wHTH"/>
</dbReference>
<dbReference type="InterPro" id="IPR041098">
    <property type="entry name" value="Rv2175c_C"/>
</dbReference>
<dbReference type="Proteomes" id="UP000467240">
    <property type="component" value="Unassembled WGS sequence"/>
</dbReference>